<feature type="transmembrane region" description="Helical" evidence="1">
    <location>
        <begin position="338"/>
        <end position="355"/>
    </location>
</feature>
<feature type="transmembrane region" description="Helical" evidence="1">
    <location>
        <begin position="997"/>
        <end position="1020"/>
    </location>
</feature>
<dbReference type="SUPFAM" id="SSF82714">
    <property type="entry name" value="Multidrug efflux transporter AcrB TolC docking domain, DN and DC subdomains"/>
    <property type="match status" value="2"/>
</dbReference>
<feature type="transmembrane region" description="Helical" evidence="1">
    <location>
        <begin position="433"/>
        <end position="456"/>
    </location>
</feature>
<name>A0A8J6NTK8_9BACT</name>
<sequence length="1051" mass="114573">MNVTGFSLKNPYTIISFVLMVAALGAFAFFRTPTDLFPNTVPPQVVVITVYPGANAGDVADKVTRIVEKELNTLGGLKKVTSTSRDEVSSVNAEFDYSKTIGEAVLEVQNVIGRIRAHLPKDVLEPRIYRITDATRTLVTVALSPKPGSTKTLSQIRLLAENQIEDQILTLPGIADVDVFGGHQPEVKVHVDRDRLAANNVPIGEVAAALVRQNVSAPAGTIYSRRNEYLVKTTGEFANLQQIRDLPIRISDKGLLRLSDVARVSLDEAEQRSIYHGNGRPAIAINVLRPDNGPTVSAIQSFKGFMPVLQAQYPDIQFEITDDQQPIIDLNVSGMRNSLGQAVLLTVLVIFAFLADLRAAVVVSVSIPLAFLASLMVLWFSPYTMNMVTLTGMIIAVGLVVDASVVVLENIYRHYRNMKPPDASMAARQGTGEVAPAVTAGMLTTVIVLIPVMFAGGYTQQTMRPLNLMISATLIASLLVALTVVPLMASRLLARPRERRNLLERLFAHTDKGVGFLSGLYLGILRKSLHWRVMTLILAAVFFLVTMKVVKPLIGKELMPRMDTGIVILEFDAASDASPVEVEKTLNRIEEIIYAQPGVTMVSSVVGSEPGQISFGGGGATAQSAKLTINLVDRTQRDETIWQIQDKWRSQLRSFEGVRSFRLTEYGATPVSSTRAPLDVIISGYDPRVISHLADQCLKMLKGVPGLTDVRRSWYFDKTEYHVNVDPALARHYQTTPADVARELKSFVKGIPASAMRLKGYLDIPITVQYAAESIKEPAQLFDAYVSTKFGPVPLRAMATLDSERNQPLITRERLQNIIDITGVNRVYTIGQVAGMVQKRLDGIPLPAGYGIEVSGTMADMKSGNSEMGRALLIGFVFLYILLVALFRSFDQPITIMAAIPLAVAGALWGLLLFDKPMCKPAMMGMIFLGGTIVNNSILLLDFILKARKSGMDKNEAILQSIRLRIRPILMTTGSTVIGLLPLVFEMAVGLERMSPIGVVAGTGLLVGTFLTMIVIPTVYSSLDSLSALTAKVWLSIFGARGAKPSSIQQV</sequence>
<accession>A0A8J6NTK8</accession>
<keyword evidence="1" id="KW-1133">Transmembrane helix</keyword>
<feature type="transmembrane region" description="Helical" evidence="1">
    <location>
        <begin position="965"/>
        <end position="985"/>
    </location>
</feature>
<dbReference type="PRINTS" id="PR00702">
    <property type="entry name" value="ACRIFLAVINRP"/>
</dbReference>
<protein>
    <submittedName>
        <fullName evidence="2">Efflux RND transporter permease subunit</fullName>
    </submittedName>
</protein>
<proteinExistence type="predicted"/>
<feature type="transmembrane region" description="Helical" evidence="1">
    <location>
        <begin position="926"/>
        <end position="945"/>
    </location>
</feature>
<dbReference type="PANTHER" id="PTHR32063">
    <property type="match status" value="1"/>
</dbReference>
<gene>
    <name evidence="2" type="ORF">H8E23_08835</name>
</gene>
<dbReference type="Gene3D" id="3.30.70.1430">
    <property type="entry name" value="Multidrug efflux transporter AcrB pore domain"/>
    <property type="match status" value="2"/>
</dbReference>
<dbReference type="Pfam" id="PF00873">
    <property type="entry name" value="ACR_tran"/>
    <property type="match status" value="1"/>
</dbReference>
<dbReference type="SUPFAM" id="SSF82693">
    <property type="entry name" value="Multidrug efflux transporter AcrB pore domain, PN1, PN2, PC1 and PC2 subdomains"/>
    <property type="match status" value="3"/>
</dbReference>
<dbReference type="Proteomes" id="UP000603434">
    <property type="component" value="Unassembled WGS sequence"/>
</dbReference>
<dbReference type="InterPro" id="IPR027463">
    <property type="entry name" value="AcrB_DN_DC_subdom"/>
</dbReference>
<dbReference type="GO" id="GO:0005886">
    <property type="term" value="C:plasma membrane"/>
    <property type="evidence" value="ECO:0007669"/>
    <property type="project" value="TreeGrafter"/>
</dbReference>
<dbReference type="Gene3D" id="3.30.70.1320">
    <property type="entry name" value="Multidrug efflux transporter AcrB pore domain like"/>
    <property type="match status" value="1"/>
</dbReference>
<dbReference type="GO" id="GO:0042910">
    <property type="term" value="F:xenobiotic transmembrane transporter activity"/>
    <property type="evidence" value="ECO:0007669"/>
    <property type="project" value="TreeGrafter"/>
</dbReference>
<feature type="transmembrane region" description="Helical" evidence="1">
    <location>
        <begin position="871"/>
        <end position="890"/>
    </location>
</feature>
<reference evidence="2 3" key="1">
    <citation type="submission" date="2020-08" db="EMBL/GenBank/DDBJ databases">
        <title>Bridging the membrane lipid divide: bacteria of the FCB group superphylum have the potential to synthesize archaeal ether lipids.</title>
        <authorList>
            <person name="Villanueva L."/>
            <person name="Von Meijenfeldt F.A.B."/>
            <person name="Westbye A.B."/>
            <person name="Yadav S."/>
            <person name="Hopmans E.C."/>
            <person name="Dutilh B.E."/>
            <person name="Sinninghe Damste J.S."/>
        </authorList>
    </citation>
    <scope>NUCLEOTIDE SEQUENCE [LARGE SCALE GENOMIC DNA]</scope>
    <source>
        <strain evidence="2">NIOZ-UU30</strain>
    </source>
</reference>
<evidence type="ECO:0000313" key="2">
    <source>
        <dbReference type="EMBL" id="MBC8361489.1"/>
    </source>
</evidence>
<dbReference type="Gene3D" id="3.30.70.1440">
    <property type="entry name" value="Multidrug efflux transporter AcrB pore domain"/>
    <property type="match status" value="1"/>
</dbReference>
<keyword evidence="1" id="KW-0472">Membrane</keyword>
<dbReference type="InterPro" id="IPR001036">
    <property type="entry name" value="Acrflvin-R"/>
</dbReference>
<dbReference type="PANTHER" id="PTHR32063:SF0">
    <property type="entry name" value="SWARMING MOTILITY PROTEIN SWRC"/>
    <property type="match status" value="1"/>
</dbReference>
<evidence type="ECO:0000313" key="3">
    <source>
        <dbReference type="Proteomes" id="UP000603434"/>
    </source>
</evidence>
<dbReference type="Gene3D" id="3.30.2090.10">
    <property type="entry name" value="Multidrug efflux transporter AcrB TolC docking domain, DN and DC subdomains"/>
    <property type="match status" value="2"/>
</dbReference>
<feature type="transmembrane region" description="Helical" evidence="1">
    <location>
        <begin position="387"/>
        <end position="412"/>
    </location>
</feature>
<feature type="transmembrane region" description="Helical" evidence="1">
    <location>
        <begin position="468"/>
        <end position="494"/>
    </location>
</feature>
<feature type="transmembrane region" description="Helical" evidence="1">
    <location>
        <begin position="531"/>
        <end position="550"/>
    </location>
</feature>
<organism evidence="2 3">
    <name type="scientific">Candidatus Desulfatibia profunda</name>
    <dbReference type="NCBI Taxonomy" id="2841695"/>
    <lineage>
        <taxon>Bacteria</taxon>
        <taxon>Pseudomonadati</taxon>
        <taxon>Thermodesulfobacteriota</taxon>
        <taxon>Desulfobacteria</taxon>
        <taxon>Desulfobacterales</taxon>
        <taxon>Desulfobacterales incertae sedis</taxon>
        <taxon>Candidatus Desulfatibia</taxon>
    </lineage>
</organism>
<feature type="transmembrane region" description="Helical" evidence="1">
    <location>
        <begin position="12"/>
        <end position="30"/>
    </location>
</feature>
<dbReference type="EMBL" id="JACNJH010000134">
    <property type="protein sequence ID" value="MBC8361489.1"/>
    <property type="molecule type" value="Genomic_DNA"/>
</dbReference>
<dbReference type="Gene3D" id="1.20.1640.10">
    <property type="entry name" value="Multidrug efflux transporter AcrB transmembrane domain"/>
    <property type="match status" value="2"/>
</dbReference>
<dbReference type="SUPFAM" id="SSF82866">
    <property type="entry name" value="Multidrug efflux transporter AcrB transmembrane domain"/>
    <property type="match status" value="2"/>
</dbReference>
<comment type="caution">
    <text evidence="2">The sequence shown here is derived from an EMBL/GenBank/DDBJ whole genome shotgun (WGS) entry which is preliminary data.</text>
</comment>
<evidence type="ECO:0000256" key="1">
    <source>
        <dbReference type="SAM" id="Phobius"/>
    </source>
</evidence>
<keyword evidence="1" id="KW-0812">Transmembrane</keyword>
<feature type="transmembrane region" description="Helical" evidence="1">
    <location>
        <begin position="896"/>
        <end position="914"/>
    </location>
</feature>
<feature type="transmembrane region" description="Helical" evidence="1">
    <location>
        <begin position="362"/>
        <end position="381"/>
    </location>
</feature>
<dbReference type="AlphaFoldDB" id="A0A8J6NTK8"/>